<feature type="domain" description="TRP C-terminal" evidence="4">
    <location>
        <begin position="441"/>
        <end position="715"/>
    </location>
</feature>
<evidence type="ECO:0000256" key="3">
    <source>
        <dbReference type="SAM" id="SignalP"/>
    </source>
</evidence>
<dbReference type="Pfam" id="PF06011">
    <property type="entry name" value="TRP"/>
    <property type="match status" value="1"/>
</dbReference>
<dbReference type="InterPro" id="IPR032675">
    <property type="entry name" value="LRR_dom_sf"/>
</dbReference>
<feature type="compositionally biased region" description="Low complexity" evidence="1">
    <location>
        <begin position="291"/>
        <end position="306"/>
    </location>
</feature>
<feature type="chain" id="PRO_5005193712" description="TRP C-terminal domain-containing protein" evidence="3">
    <location>
        <begin position="24"/>
        <end position="805"/>
    </location>
</feature>
<evidence type="ECO:0000313" key="6">
    <source>
        <dbReference type="Proteomes" id="UP000039324"/>
    </source>
</evidence>
<accession>A0A0G4IXP4</accession>
<feature type="transmembrane region" description="Helical" evidence="2">
    <location>
        <begin position="645"/>
        <end position="667"/>
    </location>
</feature>
<name>A0A0G4IXP4_PLABS</name>
<dbReference type="InterPro" id="IPR001611">
    <property type="entry name" value="Leu-rich_rpt"/>
</dbReference>
<evidence type="ECO:0000259" key="4">
    <source>
        <dbReference type="Pfam" id="PF06011"/>
    </source>
</evidence>
<dbReference type="PANTHER" id="PTHR31145:SF6">
    <property type="entry name" value="INTEGRAL MEMBRANE PROTEIN (AFU_ORTHOLOGUE AFUA_7G01610)"/>
    <property type="match status" value="1"/>
</dbReference>
<evidence type="ECO:0000256" key="1">
    <source>
        <dbReference type="SAM" id="MobiDB-lite"/>
    </source>
</evidence>
<keyword evidence="2" id="KW-0472">Membrane</keyword>
<dbReference type="Pfam" id="PF13855">
    <property type="entry name" value="LRR_8"/>
    <property type="match status" value="1"/>
</dbReference>
<feature type="region of interest" description="Disordered" evidence="1">
    <location>
        <begin position="280"/>
        <end position="313"/>
    </location>
</feature>
<sequence>MIMATRVLRAALLAMALAPAALSNVCAWYPGSCTANAIQLSAKGLTGRVNASWFSGLSNYKALYLDGNLLSYIAPASFDQMTSLTTLYICVPAFAECAVLTRISLVRDLGSNSLVGFPSGLLDPLTSLGTLTISYNLVRVFPYDLFRYLTKVTNLDITQQPSVAIVCIPQPPTTHFYANPQPTYPICAPATTTIPQPPPPTMHSASSSAGQARQTALVPAASAANRVTSRFRPRTTIPNAAAATSKPIGAPSNAITTNSRAMSTPPHAVTSLALAHPVASAAQPSGTSLNRRTTTTQVPSPTTSRRLTPGPRSRCNANGGDCIAYAGIDASGWAVAAQLASAAVDAIVIITIVAIFMTGIYRGAFSNLAVTRPCSMWHVIDYVRDMVAVSAMTLTLPPVYRQSVQQMGWMTGLSAPSPFNRVFGAWAAGLRSATMSSGYPLQWAAAAVGVDPADLVLFVIFTNVFVITSVVVLVPAFRVLMEVAASIARTCLGGHSFQAYIDEMPSLTDHIVQWLFRVEMFFLQSMVIVCGLHLQYVSSEVFVVAGTCFATMVVLVIGFPCCVYYCSTRHSDGRPLLEPLVADYTDRYRRFLTLKVAVQAIDGLAICVLTKTAKSQVALAMVLRIGYAIVLAVRQPYRGRVATPLAWIKVLNVCFAGVFLYGASFSATQSTSLASAAVCLHVIVLIVILYVRASSTIAMMKAPPVRERKRPRMAMDMETLPGMLDRTPEMGGYYARQIHGPAAVPDPHTVTVGTMDNGGQVDTINLGTMASGLTLHAYEPPSNQDDNDPSVEPTTRRQTKRRTDS</sequence>
<feature type="region of interest" description="Disordered" evidence="1">
    <location>
        <begin position="243"/>
        <end position="266"/>
    </location>
</feature>
<dbReference type="EMBL" id="CDSF01000095">
    <property type="protein sequence ID" value="CEO99899.1"/>
    <property type="molecule type" value="Genomic_DNA"/>
</dbReference>
<keyword evidence="2" id="KW-1133">Transmembrane helix</keyword>
<keyword evidence="6" id="KW-1185">Reference proteome</keyword>
<keyword evidence="2" id="KW-0812">Transmembrane</keyword>
<organism evidence="5 6">
    <name type="scientific">Plasmodiophora brassicae</name>
    <name type="common">Clubroot disease agent</name>
    <dbReference type="NCBI Taxonomy" id="37360"/>
    <lineage>
        <taxon>Eukaryota</taxon>
        <taxon>Sar</taxon>
        <taxon>Rhizaria</taxon>
        <taxon>Endomyxa</taxon>
        <taxon>Phytomyxea</taxon>
        <taxon>Plasmodiophorida</taxon>
        <taxon>Plasmodiophoridae</taxon>
        <taxon>Plasmodiophora</taxon>
    </lineage>
</organism>
<feature type="transmembrane region" description="Helical" evidence="2">
    <location>
        <begin position="339"/>
        <end position="361"/>
    </location>
</feature>
<protein>
    <recommendedName>
        <fullName evidence="4">TRP C-terminal domain-containing protein</fullName>
    </recommendedName>
</protein>
<feature type="region of interest" description="Disordered" evidence="1">
    <location>
        <begin position="775"/>
        <end position="805"/>
    </location>
</feature>
<dbReference type="GO" id="GO:0016020">
    <property type="term" value="C:membrane"/>
    <property type="evidence" value="ECO:0007669"/>
    <property type="project" value="TreeGrafter"/>
</dbReference>
<evidence type="ECO:0000313" key="5">
    <source>
        <dbReference type="EMBL" id="CEO99899.1"/>
    </source>
</evidence>
<reference evidence="5 6" key="1">
    <citation type="submission" date="2015-02" db="EMBL/GenBank/DDBJ databases">
        <authorList>
            <person name="Chooi Y.-H."/>
        </authorList>
    </citation>
    <scope>NUCLEOTIDE SEQUENCE [LARGE SCALE GENOMIC DNA]</scope>
    <source>
        <strain evidence="5">E3</strain>
    </source>
</reference>
<dbReference type="Proteomes" id="UP000039324">
    <property type="component" value="Unassembled WGS sequence"/>
</dbReference>
<feature type="transmembrane region" description="Helical" evidence="2">
    <location>
        <begin position="673"/>
        <end position="691"/>
    </location>
</feature>
<feature type="transmembrane region" description="Helical" evidence="2">
    <location>
        <begin position="542"/>
        <end position="566"/>
    </location>
</feature>
<proteinExistence type="predicted"/>
<dbReference type="STRING" id="37360.A0A0G4IXP4"/>
<dbReference type="GO" id="GO:0055085">
    <property type="term" value="P:transmembrane transport"/>
    <property type="evidence" value="ECO:0007669"/>
    <property type="project" value="TreeGrafter"/>
</dbReference>
<dbReference type="AlphaFoldDB" id="A0A0G4IXP4"/>
<dbReference type="PANTHER" id="PTHR31145">
    <property type="entry name" value="INTEGRAL MEMBRANE PROTEIN (AFU_ORTHOLOGUE AFUA_7G01610)"/>
    <property type="match status" value="1"/>
</dbReference>
<feature type="signal peptide" evidence="3">
    <location>
        <begin position="1"/>
        <end position="23"/>
    </location>
</feature>
<dbReference type="InterPro" id="IPR010308">
    <property type="entry name" value="TRP_C"/>
</dbReference>
<feature type="transmembrane region" description="Helical" evidence="2">
    <location>
        <begin position="514"/>
        <end position="536"/>
    </location>
</feature>
<dbReference type="Gene3D" id="3.80.10.10">
    <property type="entry name" value="Ribonuclease Inhibitor"/>
    <property type="match status" value="1"/>
</dbReference>
<keyword evidence="3" id="KW-0732">Signal</keyword>
<evidence type="ECO:0000256" key="2">
    <source>
        <dbReference type="SAM" id="Phobius"/>
    </source>
</evidence>
<dbReference type="SUPFAM" id="SSF52058">
    <property type="entry name" value="L domain-like"/>
    <property type="match status" value="1"/>
</dbReference>
<feature type="transmembrane region" description="Helical" evidence="2">
    <location>
        <begin position="455"/>
        <end position="480"/>
    </location>
</feature>
<gene>
    <name evidence="5" type="ORF">PBRA_007632</name>
</gene>
<dbReference type="InterPro" id="IPR040241">
    <property type="entry name" value="TRP_Flc/Pkd2-like"/>
</dbReference>
<feature type="compositionally biased region" description="Polar residues" evidence="1">
    <location>
        <begin position="253"/>
        <end position="262"/>
    </location>
</feature>